<dbReference type="PROSITE" id="PS00061">
    <property type="entry name" value="ADH_SHORT"/>
    <property type="match status" value="1"/>
</dbReference>
<keyword evidence="2" id="KW-0560">Oxidoreductase</keyword>
<dbReference type="InterPro" id="IPR002347">
    <property type="entry name" value="SDR_fam"/>
</dbReference>
<sequence length="252" mass="26652">MNTIDLTGKVALVTGGSRGLGKAIAMAMAEKGAEVVICGRKQDNLDQAVEDLRQKGINITAFMANIGNSDEVTALFKAIEDRFDRLDILVNNVGMNILTPSVIATDEGLWDKIITTNLKGTFLASAGGARLMKKTGQGKIINISSIAARKAAMGMGIYCVAKAGVEMLTRVLAVELAQDHINVNGVAPSVVKTKFSQPFWSNESLLKEITNTIPMARIAETDDVVGTVLFLASGMSDFVTGEIITVDGGSMA</sequence>
<dbReference type="PANTHER" id="PTHR43943">
    <property type="entry name" value="DEHYDROGENASE/REDUCTASE (SDR FAMILY) MEMBER 4"/>
    <property type="match status" value="1"/>
</dbReference>
<name>A0A8J6MZX1_9DELT</name>
<dbReference type="Proteomes" id="UP000650524">
    <property type="component" value="Unassembled WGS sequence"/>
</dbReference>
<dbReference type="InterPro" id="IPR036291">
    <property type="entry name" value="NAD(P)-bd_dom_sf"/>
</dbReference>
<dbReference type="EMBL" id="JACNJD010000222">
    <property type="protein sequence ID" value="MBC8177642.1"/>
    <property type="molecule type" value="Genomic_DNA"/>
</dbReference>
<dbReference type="SUPFAM" id="SSF51735">
    <property type="entry name" value="NAD(P)-binding Rossmann-fold domains"/>
    <property type="match status" value="1"/>
</dbReference>
<comment type="similarity">
    <text evidence="1">Belongs to the short-chain dehydrogenases/reductases (SDR) family.</text>
</comment>
<dbReference type="PRINTS" id="PR00080">
    <property type="entry name" value="SDRFAMILY"/>
</dbReference>
<gene>
    <name evidence="2" type="ORF">H8E19_09585</name>
</gene>
<dbReference type="Pfam" id="PF13561">
    <property type="entry name" value="adh_short_C2"/>
    <property type="match status" value="1"/>
</dbReference>
<dbReference type="InterPro" id="IPR020904">
    <property type="entry name" value="Sc_DH/Rdtase_CS"/>
</dbReference>
<dbReference type="PRINTS" id="PR00081">
    <property type="entry name" value="GDHRDH"/>
</dbReference>
<dbReference type="Gene3D" id="3.40.50.720">
    <property type="entry name" value="NAD(P)-binding Rossmann-like Domain"/>
    <property type="match status" value="1"/>
</dbReference>
<evidence type="ECO:0000256" key="1">
    <source>
        <dbReference type="ARBA" id="ARBA00006484"/>
    </source>
</evidence>
<comment type="caution">
    <text evidence="2">The sequence shown here is derived from an EMBL/GenBank/DDBJ whole genome shotgun (WGS) entry which is preliminary data.</text>
</comment>
<dbReference type="FunFam" id="3.40.50.720:FF:000084">
    <property type="entry name" value="Short-chain dehydrogenase reductase"/>
    <property type="match status" value="1"/>
</dbReference>
<evidence type="ECO:0000313" key="3">
    <source>
        <dbReference type="Proteomes" id="UP000650524"/>
    </source>
</evidence>
<dbReference type="GO" id="GO:0047936">
    <property type="term" value="F:glucose 1-dehydrogenase [NAD(P)+] activity"/>
    <property type="evidence" value="ECO:0007669"/>
    <property type="project" value="UniProtKB-EC"/>
</dbReference>
<evidence type="ECO:0000313" key="2">
    <source>
        <dbReference type="EMBL" id="MBC8177642.1"/>
    </source>
</evidence>
<reference evidence="2 3" key="1">
    <citation type="submission" date="2020-08" db="EMBL/GenBank/DDBJ databases">
        <title>Bridging the membrane lipid divide: bacteria of the FCB group superphylum have the potential to synthesize archaeal ether lipids.</title>
        <authorList>
            <person name="Villanueva L."/>
            <person name="Von Meijenfeldt F.A.B."/>
            <person name="Westbye A.B."/>
            <person name="Yadav S."/>
            <person name="Hopmans E.C."/>
            <person name="Dutilh B.E."/>
            <person name="Sinninghe Damste J.S."/>
        </authorList>
    </citation>
    <scope>NUCLEOTIDE SEQUENCE [LARGE SCALE GENOMIC DNA]</scope>
    <source>
        <strain evidence="2">NIOZ-UU27</strain>
    </source>
</reference>
<proteinExistence type="inferred from homology"/>
<protein>
    <submittedName>
        <fullName evidence="2">Glucose 1-dehydrogenase</fullName>
        <ecNumber evidence="2">1.1.1.47</ecNumber>
    </submittedName>
</protein>
<dbReference type="EC" id="1.1.1.47" evidence="2"/>
<dbReference type="PANTHER" id="PTHR43943:SF2">
    <property type="entry name" value="DEHYDROGENASE_REDUCTASE 4"/>
    <property type="match status" value="1"/>
</dbReference>
<accession>A0A8J6MZX1</accession>
<organism evidence="2 3">
    <name type="scientific">Candidatus Desulfacyla euxinica</name>
    <dbReference type="NCBI Taxonomy" id="2841693"/>
    <lineage>
        <taxon>Bacteria</taxon>
        <taxon>Deltaproteobacteria</taxon>
        <taxon>Candidatus Desulfacyla</taxon>
    </lineage>
</organism>
<dbReference type="NCBIfam" id="NF005559">
    <property type="entry name" value="PRK07231.1"/>
    <property type="match status" value="1"/>
</dbReference>
<dbReference type="AlphaFoldDB" id="A0A8J6MZX1"/>